<reference evidence="1 2" key="1">
    <citation type="submission" date="2017-07" db="EMBL/GenBank/DDBJ databases">
        <authorList>
            <person name="Sun Z.S."/>
            <person name="Albrecht U."/>
            <person name="Echele G."/>
            <person name="Lee C.C."/>
        </authorList>
    </citation>
    <scope>NUCLEOTIDE SEQUENCE [LARGE SCALE GENOMIC DNA]</scope>
    <source>
        <strain evidence="2">type strain: KCTC 22618</strain>
    </source>
</reference>
<evidence type="ECO:0000313" key="2">
    <source>
        <dbReference type="Proteomes" id="UP000215214"/>
    </source>
</evidence>
<dbReference type="Pfam" id="PF22075">
    <property type="entry name" value="DUF6939"/>
    <property type="match status" value="1"/>
</dbReference>
<evidence type="ECO:0000313" key="1">
    <source>
        <dbReference type="EMBL" id="SNR16137.1"/>
    </source>
</evidence>
<accession>A0A238UAB3</accession>
<dbReference type="Proteomes" id="UP000215214">
    <property type="component" value="Chromosome TJEJU"/>
</dbReference>
<dbReference type="EMBL" id="LT899436">
    <property type="protein sequence ID" value="SNR16137.1"/>
    <property type="molecule type" value="Genomic_DNA"/>
</dbReference>
<dbReference type="AlphaFoldDB" id="A0A238UAB3"/>
<gene>
    <name evidence="1" type="ORF">TJEJU_2452</name>
</gene>
<dbReference type="InterPro" id="IPR054219">
    <property type="entry name" value="DUF6939"/>
</dbReference>
<dbReference type="KEGG" id="tje:TJEJU_2452"/>
<dbReference type="OrthoDB" id="797104at2"/>
<name>A0A238UAB3_9FLAO</name>
<dbReference type="RefSeq" id="WP_095072466.1">
    <property type="nucleotide sequence ID" value="NZ_LT899436.1"/>
</dbReference>
<proteinExistence type="predicted"/>
<organism evidence="1 2">
    <name type="scientific">Tenacibaculum jejuense</name>
    <dbReference type="NCBI Taxonomy" id="584609"/>
    <lineage>
        <taxon>Bacteria</taxon>
        <taxon>Pseudomonadati</taxon>
        <taxon>Bacteroidota</taxon>
        <taxon>Flavobacteriia</taxon>
        <taxon>Flavobacteriales</taxon>
        <taxon>Flavobacteriaceae</taxon>
        <taxon>Tenacibaculum</taxon>
    </lineage>
</organism>
<sequence length="180" mass="20619">MIVIQSKRRKVEKILKDFPDAVIVDVTSKGEMPMVKFSPFYPVGNIPIPFSEGKYSASVEGIWQGLKVFETHDVDESKFEVTSMKGLKRTVRKFGKPLGHRKGVKGEELLDYISARKEIYLPIYNWVLDHVLKDELSELTELSKNKTLVLLDYETNEDVENPRKPLSHAGLIKMKIEGRL</sequence>
<keyword evidence="2" id="KW-1185">Reference proteome</keyword>
<protein>
    <submittedName>
        <fullName evidence="1">Uncharacterized protein</fullName>
    </submittedName>
</protein>